<evidence type="ECO:0000259" key="1">
    <source>
        <dbReference type="Pfam" id="PF00561"/>
    </source>
</evidence>
<dbReference type="EMBL" id="MU007078">
    <property type="protein sequence ID" value="KAF2423741.1"/>
    <property type="molecule type" value="Genomic_DNA"/>
</dbReference>
<dbReference type="OrthoDB" id="6431331at2759"/>
<reference evidence="2" key="1">
    <citation type="journal article" date="2020" name="Stud. Mycol.">
        <title>101 Dothideomycetes genomes: a test case for predicting lifestyles and emergence of pathogens.</title>
        <authorList>
            <person name="Haridas S."/>
            <person name="Albert R."/>
            <person name="Binder M."/>
            <person name="Bloem J."/>
            <person name="Labutti K."/>
            <person name="Salamov A."/>
            <person name="Andreopoulos B."/>
            <person name="Baker S."/>
            <person name="Barry K."/>
            <person name="Bills G."/>
            <person name="Bluhm B."/>
            <person name="Cannon C."/>
            <person name="Castanera R."/>
            <person name="Culley D."/>
            <person name="Daum C."/>
            <person name="Ezra D."/>
            <person name="Gonzalez J."/>
            <person name="Henrissat B."/>
            <person name="Kuo A."/>
            <person name="Liang C."/>
            <person name="Lipzen A."/>
            <person name="Lutzoni F."/>
            <person name="Magnuson J."/>
            <person name="Mondo S."/>
            <person name="Nolan M."/>
            <person name="Ohm R."/>
            <person name="Pangilinan J."/>
            <person name="Park H.-J."/>
            <person name="Ramirez L."/>
            <person name="Alfaro M."/>
            <person name="Sun H."/>
            <person name="Tritt A."/>
            <person name="Yoshinaga Y."/>
            <person name="Zwiers L.-H."/>
            <person name="Turgeon B."/>
            <person name="Goodwin S."/>
            <person name="Spatafora J."/>
            <person name="Crous P."/>
            <person name="Grigoriev I."/>
        </authorList>
    </citation>
    <scope>NUCLEOTIDE SEQUENCE</scope>
    <source>
        <strain evidence="2">CBS 130266</strain>
    </source>
</reference>
<dbReference type="Gene3D" id="3.40.50.1820">
    <property type="entry name" value="alpha/beta hydrolase"/>
    <property type="match status" value="1"/>
</dbReference>
<dbReference type="InterPro" id="IPR000073">
    <property type="entry name" value="AB_hydrolase_1"/>
</dbReference>
<comment type="caution">
    <text evidence="2">The sequence shown here is derived from an EMBL/GenBank/DDBJ whole genome shotgun (WGS) entry which is preliminary data.</text>
</comment>
<dbReference type="Proteomes" id="UP000800235">
    <property type="component" value="Unassembled WGS sequence"/>
</dbReference>
<dbReference type="GO" id="GO:0046464">
    <property type="term" value="P:acylglycerol catabolic process"/>
    <property type="evidence" value="ECO:0007669"/>
    <property type="project" value="TreeGrafter"/>
</dbReference>
<dbReference type="PANTHER" id="PTHR43798">
    <property type="entry name" value="MONOACYLGLYCEROL LIPASE"/>
    <property type="match status" value="1"/>
</dbReference>
<feature type="domain" description="AB hydrolase-1" evidence="1">
    <location>
        <begin position="32"/>
        <end position="166"/>
    </location>
</feature>
<evidence type="ECO:0000313" key="2">
    <source>
        <dbReference type="EMBL" id="KAF2423741.1"/>
    </source>
</evidence>
<proteinExistence type="predicted"/>
<sequence length="184" mass="20801">MHDFNLIQTFIHETTAHTFEIRWTRVGDEKLPPLVFIHGTPWCSAEWHDLAAALSSRFNIYLYDHPGFNHSPSPHRLTDAPEQNMIDLDGPLTLRAEASAALFRHWNFETRPHVAAHDNGGLVSLRLLLEHDISFASLCLMDVVALGPFGLPFFKLVAENESVFAAIPPNITEGFVRGYEKRDT</sequence>
<dbReference type="Pfam" id="PF00561">
    <property type="entry name" value="Abhydrolase_1"/>
    <property type="match status" value="1"/>
</dbReference>
<organism evidence="2 3">
    <name type="scientific">Tothia fuscella</name>
    <dbReference type="NCBI Taxonomy" id="1048955"/>
    <lineage>
        <taxon>Eukaryota</taxon>
        <taxon>Fungi</taxon>
        <taxon>Dikarya</taxon>
        <taxon>Ascomycota</taxon>
        <taxon>Pezizomycotina</taxon>
        <taxon>Dothideomycetes</taxon>
        <taxon>Pleosporomycetidae</taxon>
        <taxon>Venturiales</taxon>
        <taxon>Cylindrosympodiaceae</taxon>
        <taxon>Tothia</taxon>
    </lineage>
</organism>
<dbReference type="InterPro" id="IPR050266">
    <property type="entry name" value="AB_hydrolase_sf"/>
</dbReference>
<dbReference type="SUPFAM" id="SSF53474">
    <property type="entry name" value="alpha/beta-Hydrolases"/>
    <property type="match status" value="1"/>
</dbReference>
<dbReference type="GO" id="GO:0047372">
    <property type="term" value="F:monoacylglycerol lipase activity"/>
    <property type="evidence" value="ECO:0007669"/>
    <property type="project" value="TreeGrafter"/>
</dbReference>
<protein>
    <submittedName>
        <fullName evidence="2">Alpha/beta-hydrolase</fullName>
    </submittedName>
</protein>
<dbReference type="AlphaFoldDB" id="A0A9P4NJ62"/>
<accession>A0A9P4NJ62</accession>
<dbReference type="PANTHER" id="PTHR43798:SF33">
    <property type="entry name" value="HYDROLASE, PUTATIVE (AFU_ORTHOLOGUE AFUA_2G14860)-RELATED"/>
    <property type="match status" value="1"/>
</dbReference>
<gene>
    <name evidence="2" type="ORF">EJ08DRAFT_652620</name>
</gene>
<keyword evidence="3" id="KW-1185">Reference proteome</keyword>
<dbReference type="InterPro" id="IPR029058">
    <property type="entry name" value="AB_hydrolase_fold"/>
</dbReference>
<evidence type="ECO:0000313" key="3">
    <source>
        <dbReference type="Proteomes" id="UP000800235"/>
    </source>
</evidence>
<dbReference type="GO" id="GO:0016020">
    <property type="term" value="C:membrane"/>
    <property type="evidence" value="ECO:0007669"/>
    <property type="project" value="TreeGrafter"/>
</dbReference>
<name>A0A9P4NJ62_9PEZI</name>